<evidence type="ECO:0000256" key="1">
    <source>
        <dbReference type="ARBA" id="ARBA00004123"/>
    </source>
</evidence>
<dbReference type="PROSITE" id="PS50048">
    <property type="entry name" value="ZN2_CY6_FUNGAL_2"/>
    <property type="match status" value="1"/>
</dbReference>
<evidence type="ECO:0000256" key="2">
    <source>
        <dbReference type="ARBA" id="ARBA00022723"/>
    </source>
</evidence>
<dbReference type="CDD" id="cd00067">
    <property type="entry name" value="GAL4"/>
    <property type="match status" value="1"/>
</dbReference>
<evidence type="ECO:0000256" key="5">
    <source>
        <dbReference type="ARBA" id="ARBA00023163"/>
    </source>
</evidence>
<dbReference type="GO" id="GO:0006351">
    <property type="term" value="P:DNA-templated transcription"/>
    <property type="evidence" value="ECO:0007669"/>
    <property type="project" value="InterPro"/>
</dbReference>
<dbReference type="EMBL" id="KN847539">
    <property type="protein sequence ID" value="KIW04758.1"/>
    <property type="molecule type" value="Genomic_DNA"/>
</dbReference>
<evidence type="ECO:0000313" key="9">
    <source>
        <dbReference type="Proteomes" id="UP000053259"/>
    </source>
</evidence>
<evidence type="ECO:0000256" key="6">
    <source>
        <dbReference type="ARBA" id="ARBA00023242"/>
    </source>
</evidence>
<dbReference type="InParanoid" id="A0A0D2ACW5"/>
<dbReference type="AlphaFoldDB" id="A0A0D2ACW5"/>
<dbReference type="VEuPathDB" id="FungiDB:PV09_03952"/>
<dbReference type="PANTHER" id="PTHR31845:SF17">
    <property type="entry name" value="ZN(II)2CYS6 TRANSCRIPTION FACTOR (EUROFUNG)"/>
    <property type="match status" value="1"/>
</dbReference>
<dbReference type="SMART" id="SM00906">
    <property type="entry name" value="Fungal_trans"/>
    <property type="match status" value="1"/>
</dbReference>
<proteinExistence type="predicted"/>
<keyword evidence="4" id="KW-0238">DNA-binding</keyword>
<dbReference type="Gene3D" id="4.10.240.10">
    <property type="entry name" value="Zn(2)-C6 fungal-type DNA-binding domain"/>
    <property type="match status" value="1"/>
</dbReference>
<keyword evidence="2" id="KW-0479">Metal-binding</keyword>
<dbReference type="GO" id="GO:0000981">
    <property type="term" value="F:DNA-binding transcription factor activity, RNA polymerase II-specific"/>
    <property type="evidence" value="ECO:0007669"/>
    <property type="project" value="InterPro"/>
</dbReference>
<dbReference type="InterPro" id="IPR051089">
    <property type="entry name" value="prtT"/>
</dbReference>
<dbReference type="GO" id="GO:0008270">
    <property type="term" value="F:zinc ion binding"/>
    <property type="evidence" value="ECO:0007669"/>
    <property type="project" value="InterPro"/>
</dbReference>
<dbReference type="SMART" id="SM00066">
    <property type="entry name" value="GAL4"/>
    <property type="match status" value="1"/>
</dbReference>
<evidence type="ECO:0000313" key="8">
    <source>
        <dbReference type="EMBL" id="KIW04758.1"/>
    </source>
</evidence>
<evidence type="ECO:0000256" key="3">
    <source>
        <dbReference type="ARBA" id="ARBA00023015"/>
    </source>
</evidence>
<dbReference type="PANTHER" id="PTHR31845">
    <property type="entry name" value="FINGER DOMAIN PROTEIN, PUTATIVE-RELATED"/>
    <property type="match status" value="1"/>
</dbReference>
<dbReference type="RefSeq" id="XP_016214627.1">
    <property type="nucleotide sequence ID" value="XM_016357223.1"/>
</dbReference>
<name>A0A0D2ACW5_9PEZI</name>
<reference evidence="8 9" key="1">
    <citation type="submission" date="2015-01" db="EMBL/GenBank/DDBJ databases">
        <title>The Genome Sequence of Ochroconis gallopava CBS43764.</title>
        <authorList>
            <consortium name="The Broad Institute Genomics Platform"/>
            <person name="Cuomo C."/>
            <person name="de Hoog S."/>
            <person name="Gorbushina A."/>
            <person name="Stielow B."/>
            <person name="Teixiera M."/>
            <person name="Abouelleil A."/>
            <person name="Chapman S.B."/>
            <person name="Priest M."/>
            <person name="Young S.K."/>
            <person name="Wortman J."/>
            <person name="Nusbaum C."/>
            <person name="Birren B."/>
        </authorList>
    </citation>
    <scope>NUCLEOTIDE SEQUENCE [LARGE SCALE GENOMIC DNA]</scope>
    <source>
        <strain evidence="8 9">CBS 43764</strain>
    </source>
</reference>
<dbReference type="SUPFAM" id="SSF57701">
    <property type="entry name" value="Zn2/Cys6 DNA-binding domain"/>
    <property type="match status" value="1"/>
</dbReference>
<sequence>MASTVRQERRNSSFSAVRTPIEALIEAAEAKMSEEADLVLPPPKLPQSAEQIREHFGDRRPPDITRKITACVACRKQKIKCNMIDGKAPCARCRKRGLSCTVNKSLQMLLEDDASWKHSVTRKLHVLEQFMDTVRDKLQLPEAALSSEQEVEFSNDISAPACIASHSTNTPPASSSLISPQIRTWEVRMDIDTGPAAIPASIVSEVRTDITPTIPALNADFVTQGVVTLEQAESLFATYRDRLDHYLYRILGESISLRRVRGDSPLCMAAICTVSALHSKTLGHLFHKCYHKFQELCAAQVVAKDANLNDIRGLCIGAFWLADLSWALVGLAVRIATQMQLHRCLNKALRGDKLAYLQTRLYYLVYVCDHHFSIAYGRSPMSRDCEMIRSAKSFMRCPHAGEDDFRLISQVEIWSTGSRVLDTFDFDMDAAITPEQIPKIRRFGIALDTWRADWNERFRPNDHVGNYPAKGVGMHFHFAKLYLCSHAFRGVPIKTGMATPYIPSLHPELEEVASAAVVAAKSILRTLIEDKEMQIHLNGLPLYFDTMIAFAVVFLLKVATQYAKPARVDSTELLHLVEDMTLVLKNIAEGVHRNHILVVIAEGLASLLQRVKDAARAPAADGMALEPANHHQPPASTPNSEQFINSDFDWMTFDLLGPQDSGVEPAWPLSYDFTNH</sequence>
<dbReference type="Pfam" id="PF04082">
    <property type="entry name" value="Fungal_trans"/>
    <property type="match status" value="1"/>
</dbReference>
<dbReference type="CDD" id="cd12148">
    <property type="entry name" value="fungal_TF_MHR"/>
    <property type="match status" value="1"/>
</dbReference>
<comment type="subcellular location">
    <subcellularLocation>
        <location evidence="1">Nucleus</location>
    </subcellularLocation>
</comment>
<protein>
    <recommendedName>
        <fullName evidence="7">Zn(2)-C6 fungal-type domain-containing protein</fullName>
    </recommendedName>
</protein>
<dbReference type="InterPro" id="IPR007219">
    <property type="entry name" value="XnlR_reg_dom"/>
</dbReference>
<dbReference type="GO" id="GO:0000976">
    <property type="term" value="F:transcription cis-regulatory region binding"/>
    <property type="evidence" value="ECO:0007669"/>
    <property type="project" value="TreeGrafter"/>
</dbReference>
<evidence type="ECO:0000256" key="4">
    <source>
        <dbReference type="ARBA" id="ARBA00023125"/>
    </source>
</evidence>
<keyword evidence="3" id="KW-0805">Transcription regulation</keyword>
<evidence type="ECO:0000259" key="7">
    <source>
        <dbReference type="PROSITE" id="PS50048"/>
    </source>
</evidence>
<keyword evidence="6" id="KW-0539">Nucleus</keyword>
<dbReference type="GO" id="GO:0005634">
    <property type="term" value="C:nucleus"/>
    <property type="evidence" value="ECO:0007669"/>
    <property type="project" value="UniProtKB-SubCell"/>
</dbReference>
<dbReference type="OrthoDB" id="4060227at2759"/>
<dbReference type="Pfam" id="PF00172">
    <property type="entry name" value="Zn_clus"/>
    <property type="match status" value="1"/>
</dbReference>
<dbReference type="Proteomes" id="UP000053259">
    <property type="component" value="Unassembled WGS sequence"/>
</dbReference>
<dbReference type="HOGENOM" id="CLU_011003_0_1_1"/>
<gene>
    <name evidence="8" type="ORF">PV09_03952</name>
</gene>
<keyword evidence="9" id="KW-1185">Reference proteome</keyword>
<dbReference type="InterPro" id="IPR036864">
    <property type="entry name" value="Zn2-C6_fun-type_DNA-bd_sf"/>
</dbReference>
<feature type="domain" description="Zn(2)-C6 fungal-type" evidence="7">
    <location>
        <begin position="70"/>
        <end position="102"/>
    </location>
</feature>
<dbReference type="PROSITE" id="PS00463">
    <property type="entry name" value="ZN2_CY6_FUNGAL_1"/>
    <property type="match status" value="1"/>
</dbReference>
<keyword evidence="5" id="KW-0804">Transcription</keyword>
<organism evidence="8 9">
    <name type="scientific">Verruconis gallopava</name>
    <dbReference type="NCBI Taxonomy" id="253628"/>
    <lineage>
        <taxon>Eukaryota</taxon>
        <taxon>Fungi</taxon>
        <taxon>Dikarya</taxon>
        <taxon>Ascomycota</taxon>
        <taxon>Pezizomycotina</taxon>
        <taxon>Dothideomycetes</taxon>
        <taxon>Pleosporomycetidae</taxon>
        <taxon>Venturiales</taxon>
        <taxon>Sympoventuriaceae</taxon>
        <taxon>Verruconis</taxon>
    </lineage>
</organism>
<accession>A0A0D2ACW5</accession>
<dbReference type="InterPro" id="IPR001138">
    <property type="entry name" value="Zn2Cys6_DnaBD"/>
</dbReference>
<dbReference type="GeneID" id="27311925"/>